<evidence type="ECO:0000256" key="1">
    <source>
        <dbReference type="SAM" id="MobiDB-lite"/>
    </source>
</evidence>
<accession>L1IGP4</accession>
<protein>
    <submittedName>
        <fullName evidence="2 3">Uncharacterized protein</fullName>
    </submittedName>
</protein>
<reference evidence="4" key="2">
    <citation type="submission" date="2012-11" db="EMBL/GenBank/DDBJ databases">
        <authorList>
            <person name="Kuo A."/>
            <person name="Curtis B.A."/>
            <person name="Tanifuji G."/>
            <person name="Burki F."/>
            <person name="Gruber A."/>
            <person name="Irimia M."/>
            <person name="Maruyama S."/>
            <person name="Arias M.C."/>
            <person name="Ball S.G."/>
            <person name="Gile G.H."/>
            <person name="Hirakawa Y."/>
            <person name="Hopkins J.F."/>
            <person name="Rensing S.A."/>
            <person name="Schmutz J."/>
            <person name="Symeonidi A."/>
            <person name="Elias M."/>
            <person name="Eveleigh R.J."/>
            <person name="Herman E.K."/>
            <person name="Klute M.J."/>
            <person name="Nakayama T."/>
            <person name="Obornik M."/>
            <person name="Reyes-Prieto A."/>
            <person name="Armbrust E.V."/>
            <person name="Aves S.J."/>
            <person name="Beiko R.G."/>
            <person name="Coutinho P."/>
            <person name="Dacks J.B."/>
            <person name="Durnford D.G."/>
            <person name="Fast N.M."/>
            <person name="Green B.R."/>
            <person name="Grisdale C."/>
            <person name="Hempe F."/>
            <person name="Henrissat B."/>
            <person name="Hoppner M.P."/>
            <person name="Ishida K.-I."/>
            <person name="Kim E."/>
            <person name="Koreny L."/>
            <person name="Kroth P.G."/>
            <person name="Liu Y."/>
            <person name="Malik S.-B."/>
            <person name="Maier U.G."/>
            <person name="McRose D."/>
            <person name="Mock T."/>
            <person name="Neilson J.A."/>
            <person name="Onodera N.T."/>
            <person name="Poole A.M."/>
            <person name="Pritham E.J."/>
            <person name="Richards T.A."/>
            <person name="Rocap G."/>
            <person name="Roy S.W."/>
            <person name="Sarai C."/>
            <person name="Schaack S."/>
            <person name="Shirato S."/>
            <person name="Slamovits C.H."/>
            <person name="Spencer D.F."/>
            <person name="Suzuki S."/>
            <person name="Worden A.Z."/>
            <person name="Zauner S."/>
            <person name="Barry K."/>
            <person name="Bell C."/>
            <person name="Bharti A.K."/>
            <person name="Crow J.A."/>
            <person name="Grimwood J."/>
            <person name="Kramer R."/>
            <person name="Lindquist E."/>
            <person name="Lucas S."/>
            <person name="Salamov A."/>
            <person name="McFadden G.I."/>
            <person name="Lane C.E."/>
            <person name="Keeling P.J."/>
            <person name="Gray M.W."/>
            <person name="Grigoriev I.V."/>
            <person name="Archibald J.M."/>
        </authorList>
    </citation>
    <scope>NUCLEOTIDE SEQUENCE</scope>
    <source>
        <strain evidence="4">CCMP2712</strain>
    </source>
</reference>
<feature type="region of interest" description="Disordered" evidence="1">
    <location>
        <begin position="51"/>
        <end position="89"/>
    </location>
</feature>
<dbReference type="GeneID" id="17292140"/>
<evidence type="ECO:0000313" key="3">
    <source>
        <dbReference type="EnsemblProtists" id="EKX35393"/>
    </source>
</evidence>
<keyword evidence="4" id="KW-1185">Reference proteome</keyword>
<dbReference type="PaxDb" id="55529-EKX35393"/>
<dbReference type="Proteomes" id="UP000011087">
    <property type="component" value="Unassembled WGS sequence"/>
</dbReference>
<reference evidence="2 4" key="1">
    <citation type="journal article" date="2012" name="Nature">
        <title>Algal genomes reveal evolutionary mosaicism and the fate of nucleomorphs.</title>
        <authorList>
            <consortium name="DOE Joint Genome Institute"/>
            <person name="Curtis B.A."/>
            <person name="Tanifuji G."/>
            <person name="Burki F."/>
            <person name="Gruber A."/>
            <person name="Irimia M."/>
            <person name="Maruyama S."/>
            <person name="Arias M.C."/>
            <person name="Ball S.G."/>
            <person name="Gile G.H."/>
            <person name="Hirakawa Y."/>
            <person name="Hopkins J.F."/>
            <person name="Kuo A."/>
            <person name="Rensing S.A."/>
            <person name="Schmutz J."/>
            <person name="Symeonidi A."/>
            <person name="Elias M."/>
            <person name="Eveleigh R.J."/>
            <person name="Herman E.K."/>
            <person name="Klute M.J."/>
            <person name="Nakayama T."/>
            <person name="Obornik M."/>
            <person name="Reyes-Prieto A."/>
            <person name="Armbrust E.V."/>
            <person name="Aves S.J."/>
            <person name="Beiko R.G."/>
            <person name="Coutinho P."/>
            <person name="Dacks J.B."/>
            <person name="Durnford D.G."/>
            <person name="Fast N.M."/>
            <person name="Green B.R."/>
            <person name="Grisdale C.J."/>
            <person name="Hempel F."/>
            <person name="Henrissat B."/>
            <person name="Hoppner M.P."/>
            <person name="Ishida K."/>
            <person name="Kim E."/>
            <person name="Koreny L."/>
            <person name="Kroth P.G."/>
            <person name="Liu Y."/>
            <person name="Malik S.B."/>
            <person name="Maier U.G."/>
            <person name="McRose D."/>
            <person name="Mock T."/>
            <person name="Neilson J.A."/>
            <person name="Onodera N.T."/>
            <person name="Poole A.M."/>
            <person name="Pritham E.J."/>
            <person name="Richards T.A."/>
            <person name="Rocap G."/>
            <person name="Roy S.W."/>
            <person name="Sarai C."/>
            <person name="Schaack S."/>
            <person name="Shirato S."/>
            <person name="Slamovits C.H."/>
            <person name="Spencer D.F."/>
            <person name="Suzuki S."/>
            <person name="Worden A.Z."/>
            <person name="Zauner S."/>
            <person name="Barry K."/>
            <person name="Bell C."/>
            <person name="Bharti A.K."/>
            <person name="Crow J.A."/>
            <person name="Grimwood J."/>
            <person name="Kramer R."/>
            <person name="Lindquist E."/>
            <person name="Lucas S."/>
            <person name="Salamov A."/>
            <person name="McFadden G.I."/>
            <person name="Lane C.E."/>
            <person name="Keeling P.J."/>
            <person name="Gray M.W."/>
            <person name="Grigoriev I.V."/>
            <person name="Archibald J.M."/>
        </authorList>
    </citation>
    <scope>NUCLEOTIDE SEQUENCE</scope>
    <source>
        <strain evidence="2 4">CCMP2712</strain>
    </source>
</reference>
<evidence type="ECO:0000313" key="4">
    <source>
        <dbReference type="Proteomes" id="UP000011087"/>
    </source>
</evidence>
<organism evidence="2">
    <name type="scientific">Guillardia theta (strain CCMP2712)</name>
    <name type="common">Cryptophyte</name>
    <dbReference type="NCBI Taxonomy" id="905079"/>
    <lineage>
        <taxon>Eukaryota</taxon>
        <taxon>Cryptophyceae</taxon>
        <taxon>Pyrenomonadales</taxon>
        <taxon>Geminigeraceae</taxon>
        <taxon>Guillardia</taxon>
    </lineage>
</organism>
<dbReference type="RefSeq" id="XP_005822373.1">
    <property type="nucleotide sequence ID" value="XM_005822316.1"/>
</dbReference>
<dbReference type="EnsemblProtists" id="EKX35393">
    <property type="protein sequence ID" value="EKX35393"/>
    <property type="gene ID" value="GUITHDRAFT_146502"/>
</dbReference>
<name>L1IGP4_GUITC</name>
<sequence>MGKALGFRYAGKGPGIQKSSKMARKYLVANKVKTGKMSDLDFGIEAAPKIQKEQAETGLNNSKSNNHYHHRHSSPAPAPLATGNYNAPVITTKREKTLAEQVGEKEYQERVKDADEFRAAKSFAEEKTNAKKKKKCEPC</sequence>
<gene>
    <name evidence="2" type="ORF">GUITHDRAFT_146502</name>
</gene>
<dbReference type="HOGENOM" id="CLU_1848882_0_0_1"/>
<proteinExistence type="predicted"/>
<evidence type="ECO:0000313" key="2">
    <source>
        <dbReference type="EMBL" id="EKX35393.1"/>
    </source>
</evidence>
<dbReference type="KEGG" id="gtt:GUITHDRAFT_146502"/>
<dbReference type="AlphaFoldDB" id="L1IGP4"/>
<reference evidence="3" key="3">
    <citation type="submission" date="2015-06" db="UniProtKB">
        <authorList>
            <consortium name="EnsemblProtists"/>
        </authorList>
    </citation>
    <scope>IDENTIFICATION</scope>
</reference>
<dbReference type="EMBL" id="JH993091">
    <property type="protein sequence ID" value="EKX35393.1"/>
    <property type="molecule type" value="Genomic_DNA"/>
</dbReference>